<dbReference type="InterPro" id="IPR022644">
    <property type="entry name" value="De-COase2_N"/>
</dbReference>
<dbReference type="InterPro" id="IPR029066">
    <property type="entry name" value="PLP-binding_barrel"/>
</dbReference>
<dbReference type="InterPro" id="IPR000183">
    <property type="entry name" value="Orn/DAP/Arg_de-COase"/>
</dbReference>
<comment type="similarity">
    <text evidence="2">Belongs to the Orn/Lys/Arg decarboxylase class-II family.</text>
</comment>
<evidence type="ECO:0000256" key="1">
    <source>
        <dbReference type="ARBA" id="ARBA00001933"/>
    </source>
</evidence>
<dbReference type="Proteomes" id="UP000008237">
    <property type="component" value="Unassembled WGS sequence"/>
</dbReference>
<keyword evidence="3" id="KW-0663">Pyridoxal phosphate</keyword>
<dbReference type="Gene3D" id="2.40.37.10">
    <property type="entry name" value="Lyase, Ornithine Decarboxylase, Chain A, domain 1"/>
    <property type="match status" value="1"/>
</dbReference>
<evidence type="ECO:0000256" key="5">
    <source>
        <dbReference type="ARBA" id="ARBA00023239"/>
    </source>
</evidence>
<dbReference type="PROSITE" id="PS00879">
    <property type="entry name" value="ODR_DC_2_2"/>
    <property type="match status" value="1"/>
</dbReference>
<sequence length="400" mass="44969">MNEIRVFDDSVDDMDIIQNITSTEHREKAFYIADIGKVIAKHDEWIAKMPRVVPHFAIKSNSDPTVIKVLAALDACFDCASKQEIKQVMQHGVHGDRIIFAHPAKYPSHIIYAKKVDVKQMTVDSEYELFKIKDFFPEAKIVIRIRCDSKNTPVVLGMKFGCESHEEAVRLIQLTKDLGLNLHGFSFHVGSPCCEPEAYSRGITMCKQLIIVSKSIGCDDVQLIDIGGGFPGESGTNIDEIASVVNKAIQDVDPSIRVISEPGTYYVASSFTLASYLHSKRMILKDGETMRMYYINCGVFNGFTEELLDLQARVPQLLSEPVSSEKFSSCVWGSTLHSYDLIVKDMLLPELNIGDWLIWKDMGAYAISLSTTFNGFEIPVVIPIVRKSQWEDFRARINLV</sequence>
<name>E2B5D5_HARSA</name>
<dbReference type="FunFam" id="3.20.20.10:FF:000005">
    <property type="entry name" value="Ornithine decarboxylase"/>
    <property type="match status" value="1"/>
</dbReference>
<dbReference type="OMA" id="GCESHEE"/>
<dbReference type="InterPro" id="IPR022657">
    <property type="entry name" value="De-COase2_CS"/>
</dbReference>
<accession>E2B5D5</accession>
<dbReference type="PRINTS" id="PR01179">
    <property type="entry name" value="ODADCRBXLASE"/>
</dbReference>
<evidence type="ECO:0000259" key="7">
    <source>
        <dbReference type="Pfam" id="PF02784"/>
    </source>
</evidence>
<dbReference type="GO" id="GO:0004586">
    <property type="term" value="F:ornithine decarboxylase activity"/>
    <property type="evidence" value="ECO:0007669"/>
    <property type="project" value="TreeGrafter"/>
</dbReference>
<comment type="function">
    <text evidence="6">Catalyzes the first and rate-limiting step of polyamine biosynthesis that converts ornithine into putrescine, which is the precursor for the polyamines, spermidine and spermine. Polyamines are essential for cell proliferation and are implicated in cellular processes, ranging from DNA replication to apoptosis.</text>
</comment>
<dbReference type="STRING" id="610380.E2B5D5"/>
<dbReference type="InterPro" id="IPR002433">
    <property type="entry name" value="Orn_de-COase"/>
</dbReference>
<evidence type="ECO:0000256" key="3">
    <source>
        <dbReference type="ARBA" id="ARBA00022898"/>
    </source>
</evidence>
<dbReference type="PANTHER" id="PTHR11482:SF6">
    <property type="entry name" value="ORNITHINE DECARBOXYLASE 1-RELATED"/>
    <property type="match status" value="1"/>
</dbReference>
<dbReference type="GO" id="GO:0005737">
    <property type="term" value="C:cytoplasm"/>
    <property type="evidence" value="ECO:0007669"/>
    <property type="project" value="TreeGrafter"/>
</dbReference>
<keyword evidence="9" id="KW-1185">Reference proteome</keyword>
<dbReference type="PRINTS" id="PR01182">
    <property type="entry name" value="ORNDCRBXLASE"/>
</dbReference>
<evidence type="ECO:0000313" key="9">
    <source>
        <dbReference type="Proteomes" id="UP000008237"/>
    </source>
</evidence>
<evidence type="ECO:0000313" key="8">
    <source>
        <dbReference type="EMBL" id="EFN89085.1"/>
    </source>
</evidence>
<protein>
    <submittedName>
        <fullName evidence="8">Ornithine decarboxylase</fullName>
    </submittedName>
</protein>
<comment type="cofactor">
    <cofactor evidence="1">
        <name>pyridoxal 5'-phosphate</name>
        <dbReference type="ChEBI" id="CHEBI:597326"/>
    </cofactor>
</comment>
<dbReference type="PANTHER" id="PTHR11482">
    <property type="entry name" value="ARGININE/DIAMINOPIMELATE/ORNITHINE DECARBOXYLASE"/>
    <property type="match status" value="1"/>
</dbReference>
<dbReference type="AlphaFoldDB" id="E2B5D5"/>
<proteinExistence type="inferred from homology"/>
<keyword evidence="5" id="KW-0456">Lyase</keyword>
<dbReference type="InterPro" id="IPR009006">
    <property type="entry name" value="Ala_racemase/Decarboxylase_C"/>
</dbReference>
<dbReference type="EMBL" id="GL445816">
    <property type="protein sequence ID" value="EFN89085.1"/>
    <property type="molecule type" value="Genomic_DNA"/>
</dbReference>
<evidence type="ECO:0000256" key="4">
    <source>
        <dbReference type="ARBA" id="ARBA00023115"/>
    </source>
</evidence>
<reference evidence="8 9" key="1">
    <citation type="journal article" date="2010" name="Science">
        <title>Genomic comparison of the ants Camponotus floridanus and Harpegnathos saltator.</title>
        <authorList>
            <person name="Bonasio R."/>
            <person name="Zhang G."/>
            <person name="Ye C."/>
            <person name="Mutti N.S."/>
            <person name="Fang X."/>
            <person name="Qin N."/>
            <person name="Donahue G."/>
            <person name="Yang P."/>
            <person name="Li Q."/>
            <person name="Li C."/>
            <person name="Zhang P."/>
            <person name="Huang Z."/>
            <person name="Berger S.L."/>
            <person name="Reinberg D."/>
            <person name="Wang J."/>
            <person name="Liebig J."/>
        </authorList>
    </citation>
    <scope>NUCLEOTIDE SEQUENCE [LARGE SCALE GENOMIC DNA]</scope>
    <source>
        <strain evidence="8 9">R22 G/1</strain>
    </source>
</reference>
<gene>
    <name evidence="8" type="ORF">EAI_07468</name>
</gene>
<evidence type="ECO:0000256" key="6">
    <source>
        <dbReference type="ARBA" id="ARBA00037173"/>
    </source>
</evidence>
<dbReference type="Gene3D" id="3.20.20.10">
    <property type="entry name" value="Alanine racemase"/>
    <property type="match status" value="1"/>
</dbReference>
<organism evidence="9">
    <name type="scientific">Harpegnathos saltator</name>
    <name type="common">Jerdon's jumping ant</name>
    <dbReference type="NCBI Taxonomy" id="610380"/>
    <lineage>
        <taxon>Eukaryota</taxon>
        <taxon>Metazoa</taxon>
        <taxon>Ecdysozoa</taxon>
        <taxon>Arthropoda</taxon>
        <taxon>Hexapoda</taxon>
        <taxon>Insecta</taxon>
        <taxon>Pterygota</taxon>
        <taxon>Neoptera</taxon>
        <taxon>Endopterygota</taxon>
        <taxon>Hymenoptera</taxon>
        <taxon>Apocrita</taxon>
        <taxon>Aculeata</taxon>
        <taxon>Formicoidea</taxon>
        <taxon>Formicidae</taxon>
        <taxon>Ponerinae</taxon>
        <taxon>Ponerini</taxon>
        <taxon>Harpegnathos</taxon>
    </lineage>
</organism>
<feature type="domain" description="Orn/DAP/Arg decarboxylase 2 N-terminal" evidence="7">
    <location>
        <begin position="36"/>
        <end position="268"/>
    </location>
</feature>
<dbReference type="CDD" id="cd00622">
    <property type="entry name" value="PLPDE_III_ODC"/>
    <property type="match status" value="1"/>
</dbReference>
<dbReference type="InParanoid" id="E2B5D5"/>
<evidence type="ECO:0000256" key="2">
    <source>
        <dbReference type="ARBA" id="ARBA00008872"/>
    </source>
</evidence>
<dbReference type="SUPFAM" id="SSF50621">
    <property type="entry name" value="Alanine racemase C-terminal domain-like"/>
    <property type="match status" value="1"/>
</dbReference>
<dbReference type="SUPFAM" id="SSF51419">
    <property type="entry name" value="PLP-binding barrel"/>
    <property type="match status" value="1"/>
</dbReference>
<dbReference type="Pfam" id="PF02784">
    <property type="entry name" value="Orn_Arg_deC_N"/>
    <property type="match status" value="1"/>
</dbReference>
<dbReference type="OrthoDB" id="5034579at2759"/>
<dbReference type="GO" id="GO:0033387">
    <property type="term" value="P:putrescine biosynthetic process from arginine, via ornithine"/>
    <property type="evidence" value="ECO:0007669"/>
    <property type="project" value="TreeGrafter"/>
</dbReference>
<keyword evidence="4" id="KW-0620">Polyamine biosynthesis</keyword>